<keyword evidence="3" id="KW-1185">Reference proteome</keyword>
<comment type="caution">
    <text evidence="2">The sequence shown here is derived from an EMBL/GenBank/DDBJ whole genome shotgun (WGS) entry which is preliminary data.</text>
</comment>
<organism evidence="2 3">
    <name type="scientific">Paracoccus pantotrophus</name>
    <name type="common">Thiosphaera pantotropha</name>
    <dbReference type="NCBI Taxonomy" id="82367"/>
    <lineage>
        <taxon>Bacteria</taxon>
        <taxon>Pseudomonadati</taxon>
        <taxon>Pseudomonadota</taxon>
        <taxon>Alphaproteobacteria</taxon>
        <taxon>Rhodobacterales</taxon>
        <taxon>Paracoccaceae</taxon>
        <taxon>Paracoccus</taxon>
    </lineage>
</organism>
<feature type="compositionally biased region" description="Low complexity" evidence="1">
    <location>
        <begin position="24"/>
        <end position="38"/>
    </location>
</feature>
<name>A0ABX9SAN3_PARPN</name>
<evidence type="ECO:0000313" key="2">
    <source>
        <dbReference type="EMBL" id="RKS50977.1"/>
    </source>
</evidence>
<dbReference type="Proteomes" id="UP000273626">
    <property type="component" value="Unassembled WGS sequence"/>
</dbReference>
<gene>
    <name evidence="2" type="ORF">BDE18_0192</name>
</gene>
<evidence type="ECO:0000313" key="3">
    <source>
        <dbReference type="Proteomes" id="UP000273626"/>
    </source>
</evidence>
<feature type="region of interest" description="Disordered" evidence="1">
    <location>
        <begin position="1"/>
        <end position="86"/>
    </location>
</feature>
<evidence type="ECO:0000256" key="1">
    <source>
        <dbReference type="SAM" id="MobiDB-lite"/>
    </source>
</evidence>
<reference evidence="2" key="1">
    <citation type="submission" date="2018-10" db="EMBL/GenBank/DDBJ databases">
        <title>Genomic Encyclopedia of Archaeal and Bacterial Type Strains, Phase II (KMG-II): from individual species to whole genera.</title>
        <authorList>
            <person name="Goeker M."/>
        </authorList>
    </citation>
    <scope>NUCLEOTIDE SEQUENCE [LARGE SCALE GENOMIC DNA]</scope>
    <source>
        <strain evidence="2">DSM 2944</strain>
    </source>
</reference>
<protein>
    <submittedName>
        <fullName evidence="2">Uncharacterized protein</fullName>
    </submittedName>
</protein>
<dbReference type="EMBL" id="RBLI01000001">
    <property type="protein sequence ID" value="RKS50977.1"/>
    <property type="molecule type" value="Genomic_DNA"/>
</dbReference>
<sequence length="106" mass="11164">MGSATGPTRRQRGRDPGEILGPPQRSGRIAAAARQGAARKPRTDAGEWLAGGKRSLPQSEQGGTAHALAQGGHRCKQHEPREGNQRRQLALQALQGTCAAMQPLPA</sequence>
<proteinExistence type="predicted"/>
<accession>A0ABX9SAN3</accession>